<reference evidence="6" key="1">
    <citation type="submission" date="2017-03" db="EMBL/GenBank/DDBJ databases">
        <title>Phytopthora megakarya and P. palmivora, two closely related causual agents of cacao black pod achieved similar genome size and gene model numbers by different mechanisms.</title>
        <authorList>
            <person name="Ali S."/>
            <person name="Shao J."/>
            <person name="Larry D.J."/>
            <person name="Kronmiller B."/>
            <person name="Shen D."/>
            <person name="Strem M.D."/>
            <person name="Melnick R.L."/>
            <person name="Guiltinan M.J."/>
            <person name="Tyler B.M."/>
            <person name="Meinhardt L.W."/>
            <person name="Bailey B.A."/>
        </authorList>
    </citation>
    <scope>NUCLEOTIDE SEQUENCE [LARGE SCALE GENOMIC DNA]</scope>
    <source>
        <strain evidence="6">zdho120</strain>
    </source>
</reference>
<evidence type="ECO:0000256" key="1">
    <source>
        <dbReference type="ARBA" id="ARBA00023268"/>
    </source>
</evidence>
<organism evidence="5 6">
    <name type="scientific">Phytophthora megakarya</name>
    <dbReference type="NCBI Taxonomy" id="4795"/>
    <lineage>
        <taxon>Eukaryota</taxon>
        <taxon>Sar</taxon>
        <taxon>Stramenopiles</taxon>
        <taxon>Oomycota</taxon>
        <taxon>Peronosporomycetes</taxon>
        <taxon>Peronosporales</taxon>
        <taxon>Peronosporaceae</taxon>
        <taxon>Phytophthora</taxon>
    </lineage>
</organism>
<sequence>MGLAGMLGSCTRLIRYIVGNALFATFCVVYLVDMCEYSTSMDEHVEHLRTVLSALCSAELYVNPRKRTWTQKTPDFELAITLDPAKTEAIKTVEEPSNTRKLQRFLGMCGYYRRFLPAYAELVQPLLDSLKSTSRWIWGPLQTAAFARVKELLQCSHMLRLPDFTQPFLITTDASDIAEGVLSQVHSSGEHPVAYLSRKLSDTERRWPAHEKEVFAIQFCLERWRPYLLEAKFTVYTDSIACKWFFTKKKSSPKLLRLTHSASIPSTFFIARTWWQTRCLDPSLPTPCLWQDQTPLQQNRSRHYCVTILQRLQSSAQLDDRYSLAAGLIVEQDGRRKRVFLPRDDHLLLEVLVQYHDETSVAHPGVVRTYLTFRQDFIWPIMRSMVEDYVCTCETCIRNKSGEHKKCLLQPLPIPEAPWVDIAMDLVTGLPMSGGFDVICVVVCRLSKRDRYLPTRLTESDFVYVRADLPSKSFSNVDYDITKDR</sequence>
<dbReference type="InterPro" id="IPR043502">
    <property type="entry name" value="DNA/RNA_pol_sf"/>
</dbReference>
<protein>
    <submittedName>
        <fullName evidence="5">Retrotransposable element</fullName>
    </submittedName>
</protein>
<dbReference type="InterPro" id="IPR043128">
    <property type="entry name" value="Rev_trsase/Diguanyl_cyclase"/>
</dbReference>
<feature type="domain" description="Reverse transcriptase/retrotransposon-derived protein RNase H-like" evidence="3">
    <location>
        <begin position="138"/>
        <end position="235"/>
    </location>
</feature>
<dbReference type="Gene3D" id="1.10.340.70">
    <property type="match status" value="1"/>
</dbReference>
<dbReference type="SUPFAM" id="SSF56672">
    <property type="entry name" value="DNA/RNA polymerases"/>
    <property type="match status" value="1"/>
</dbReference>
<comment type="caution">
    <text evidence="5">The sequence shown here is derived from an EMBL/GenBank/DDBJ whole genome shotgun (WGS) entry which is preliminary data.</text>
</comment>
<dbReference type="AlphaFoldDB" id="A0A225WHP0"/>
<accession>A0A225WHP0</accession>
<dbReference type="Gene3D" id="3.30.70.270">
    <property type="match status" value="2"/>
</dbReference>
<evidence type="ECO:0000313" key="5">
    <source>
        <dbReference type="EMBL" id="OWZ17135.1"/>
    </source>
</evidence>
<dbReference type="InterPro" id="IPR041577">
    <property type="entry name" value="RT_RNaseH_2"/>
</dbReference>
<gene>
    <name evidence="5" type="ORF">PHMEG_0008961</name>
</gene>
<keyword evidence="2" id="KW-0812">Transmembrane</keyword>
<dbReference type="PANTHER" id="PTHR37984">
    <property type="entry name" value="PROTEIN CBG26694"/>
    <property type="match status" value="1"/>
</dbReference>
<evidence type="ECO:0000256" key="2">
    <source>
        <dbReference type="SAM" id="Phobius"/>
    </source>
</evidence>
<evidence type="ECO:0000259" key="3">
    <source>
        <dbReference type="Pfam" id="PF17919"/>
    </source>
</evidence>
<feature type="domain" description="Integrase zinc-binding" evidence="4">
    <location>
        <begin position="346"/>
        <end position="401"/>
    </location>
</feature>
<keyword evidence="6" id="KW-1185">Reference proteome</keyword>
<dbReference type="EMBL" id="NBNE01000806">
    <property type="protein sequence ID" value="OWZ17135.1"/>
    <property type="molecule type" value="Genomic_DNA"/>
</dbReference>
<name>A0A225WHP0_9STRA</name>
<proteinExistence type="predicted"/>
<dbReference type="InterPro" id="IPR050951">
    <property type="entry name" value="Retrovirus_Pol_polyprotein"/>
</dbReference>
<evidence type="ECO:0000313" key="6">
    <source>
        <dbReference type="Proteomes" id="UP000198211"/>
    </source>
</evidence>
<dbReference type="Pfam" id="PF17919">
    <property type="entry name" value="RT_RNaseH_2"/>
    <property type="match status" value="1"/>
</dbReference>
<evidence type="ECO:0000259" key="4">
    <source>
        <dbReference type="Pfam" id="PF17921"/>
    </source>
</evidence>
<dbReference type="CDD" id="cd09274">
    <property type="entry name" value="RNase_HI_RT_Ty3"/>
    <property type="match status" value="1"/>
</dbReference>
<dbReference type="OrthoDB" id="163970at2759"/>
<dbReference type="FunFam" id="3.30.70.270:FF:000020">
    <property type="entry name" value="Transposon Tf2-6 polyprotein-like Protein"/>
    <property type="match status" value="1"/>
</dbReference>
<keyword evidence="2" id="KW-1133">Transmembrane helix</keyword>
<keyword evidence="1" id="KW-0511">Multifunctional enzyme</keyword>
<dbReference type="Pfam" id="PF17921">
    <property type="entry name" value="Integrase_H2C2"/>
    <property type="match status" value="1"/>
</dbReference>
<dbReference type="PANTHER" id="PTHR37984:SF5">
    <property type="entry name" value="PROTEIN NYNRIN-LIKE"/>
    <property type="match status" value="1"/>
</dbReference>
<dbReference type="Proteomes" id="UP000198211">
    <property type="component" value="Unassembled WGS sequence"/>
</dbReference>
<keyword evidence="2" id="KW-0472">Membrane</keyword>
<feature type="transmembrane region" description="Helical" evidence="2">
    <location>
        <begin position="12"/>
        <end position="32"/>
    </location>
</feature>
<dbReference type="InterPro" id="IPR041588">
    <property type="entry name" value="Integrase_H2C2"/>
</dbReference>